<gene>
    <name evidence="3" type="ORF">GCM10010196_02520</name>
</gene>
<accession>A0A918F6R4</accession>
<protein>
    <submittedName>
        <fullName evidence="3">DUF4209 domain-containing protein</fullName>
    </submittedName>
</protein>
<reference evidence="3" key="2">
    <citation type="submission" date="2020-09" db="EMBL/GenBank/DDBJ databases">
        <authorList>
            <person name="Sun Q."/>
            <person name="Ohkuma M."/>
        </authorList>
    </citation>
    <scope>NUCLEOTIDE SEQUENCE</scope>
    <source>
        <strain evidence="3">JCM 3346</strain>
    </source>
</reference>
<feature type="domain" description="DUF7380" evidence="2">
    <location>
        <begin position="18"/>
        <end position="162"/>
    </location>
</feature>
<keyword evidence="4" id="KW-1185">Reference proteome</keyword>
<evidence type="ECO:0000259" key="1">
    <source>
        <dbReference type="Pfam" id="PF13910"/>
    </source>
</evidence>
<dbReference type="Pfam" id="PF24098">
    <property type="entry name" value="DUF7380"/>
    <property type="match status" value="1"/>
</dbReference>
<dbReference type="Proteomes" id="UP000610303">
    <property type="component" value="Unassembled WGS sequence"/>
</dbReference>
<dbReference type="AlphaFoldDB" id="A0A918F6R4"/>
<dbReference type="Pfam" id="PF13910">
    <property type="entry name" value="DUF4209"/>
    <property type="match status" value="1"/>
</dbReference>
<dbReference type="InterPro" id="IPR055804">
    <property type="entry name" value="DUF7380"/>
</dbReference>
<dbReference type="EMBL" id="BMRJ01000001">
    <property type="protein sequence ID" value="GGR13489.1"/>
    <property type="molecule type" value="Genomic_DNA"/>
</dbReference>
<name>A0A918F6R4_AGRME</name>
<sequence>MESTPEELVAALEQHNWRAVFDLDPMEAWRRLGELAEQLQDEDPIASEGLRIVQTVSGMMLDGDSWDMPYKPLAQFEDWRSALPSDLDEGQLRFLHELAPTLPGSQLAARVSDVLHLRTTSRTERIEHAARAVELWIASGFTRVLARSEGEDWIRAAEIAARYRMAESAGRLTEQALAVLRSDDDIAALRAAGVMRRARYFGEHDDEVALQMESRGLRSAVARRQRTFLEEALRWVRGGDAAERHARLHELIGDTWWDEAVSRAEDSHLVARDFFANAYNTYRAIPRKFRSAAVTERLSRLPAIVREHGEQALGEFTSFVSDPIDVSSIRELAESFAAEEMPIDALASWFVNYELDAFETAKSDAEMLIREHPLTHIFGSSTVAADGRKLHSSSSSRTHMGVENGVWSQMVKHFHQRIDLLAQSYIRPGLWSLSAAFRLSLGDFKLMVSASPFVPPEVENLYARGLHHGYYGRFAEAVHLLAPVTEACVRAALHRDGIETRNLRVDDTEIEPGLSALMELDGADEALGYDLAWNMRALYCGPLGPNLRNRVAHGLVSDVEAAGADVVFAWWLALRLAFVPYFNMVRAEEHRSEHDSGVGPKLCGKARANGRGTCQRRVGARGCPFHG</sequence>
<evidence type="ECO:0000259" key="2">
    <source>
        <dbReference type="Pfam" id="PF24098"/>
    </source>
</evidence>
<proteinExistence type="predicted"/>
<dbReference type="InterPro" id="IPR025209">
    <property type="entry name" value="DUF4209"/>
</dbReference>
<organism evidence="3 4">
    <name type="scientific">Agromyces mediolanus</name>
    <name type="common">Corynebacterium mediolanum</name>
    <dbReference type="NCBI Taxonomy" id="41986"/>
    <lineage>
        <taxon>Bacteria</taxon>
        <taxon>Bacillati</taxon>
        <taxon>Actinomycetota</taxon>
        <taxon>Actinomycetes</taxon>
        <taxon>Micrococcales</taxon>
        <taxon>Microbacteriaceae</taxon>
        <taxon>Agromyces</taxon>
    </lineage>
</organism>
<evidence type="ECO:0000313" key="3">
    <source>
        <dbReference type="EMBL" id="GGR13489.1"/>
    </source>
</evidence>
<comment type="caution">
    <text evidence="3">The sequence shown here is derived from an EMBL/GenBank/DDBJ whole genome shotgun (WGS) entry which is preliminary data.</text>
</comment>
<evidence type="ECO:0000313" key="4">
    <source>
        <dbReference type="Proteomes" id="UP000610303"/>
    </source>
</evidence>
<dbReference type="RefSeq" id="WP_189083502.1">
    <property type="nucleotide sequence ID" value="NZ_BMRJ01000001.1"/>
</dbReference>
<feature type="domain" description="DUF4209" evidence="1">
    <location>
        <begin position="486"/>
        <end position="575"/>
    </location>
</feature>
<reference evidence="3" key="1">
    <citation type="journal article" date="2014" name="Int. J. Syst. Evol. Microbiol.">
        <title>Complete genome sequence of Corynebacterium casei LMG S-19264T (=DSM 44701T), isolated from a smear-ripened cheese.</title>
        <authorList>
            <consortium name="US DOE Joint Genome Institute (JGI-PGF)"/>
            <person name="Walter F."/>
            <person name="Albersmeier A."/>
            <person name="Kalinowski J."/>
            <person name="Ruckert C."/>
        </authorList>
    </citation>
    <scope>NUCLEOTIDE SEQUENCE</scope>
    <source>
        <strain evidence="3">JCM 3346</strain>
    </source>
</reference>